<evidence type="ECO:0000256" key="4">
    <source>
        <dbReference type="PROSITE-ProRule" id="PRU00335"/>
    </source>
</evidence>
<reference evidence="7" key="1">
    <citation type="journal article" date="2019" name="Int. J. Syst. Evol. Microbiol.">
        <title>The Global Catalogue of Microorganisms (GCM) 10K type strain sequencing project: providing services to taxonomists for standard genome sequencing and annotation.</title>
        <authorList>
            <consortium name="The Broad Institute Genomics Platform"/>
            <consortium name="The Broad Institute Genome Sequencing Center for Infectious Disease"/>
            <person name="Wu L."/>
            <person name="Ma J."/>
        </authorList>
    </citation>
    <scope>NUCLEOTIDE SEQUENCE [LARGE SCALE GENOMIC DNA]</scope>
    <source>
        <strain evidence="7">JCM 18410</strain>
    </source>
</reference>
<dbReference type="PANTHER" id="PTHR30055:SF151">
    <property type="entry name" value="TRANSCRIPTIONAL REGULATORY PROTEIN"/>
    <property type="match status" value="1"/>
</dbReference>
<dbReference type="SUPFAM" id="SSF46689">
    <property type="entry name" value="Homeodomain-like"/>
    <property type="match status" value="1"/>
</dbReference>
<protein>
    <submittedName>
        <fullName evidence="6">TetR/AcrR family transcriptional regulator C-terminal domain-containing protein</fullName>
    </submittedName>
</protein>
<dbReference type="Pfam" id="PF00440">
    <property type="entry name" value="TetR_N"/>
    <property type="match status" value="1"/>
</dbReference>
<dbReference type="InterPro" id="IPR009057">
    <property type="entry name" value="Homeodomain-like_sf"/>
</dbReference>
<dbReference type="InterPro" id="IPR036271">
    <property type="entry name" value="Tet_transcr_reg_TetR-rel_C_sf"/>
</dbReference>
<organism evidence="6 7">
    <name type="scientific">Streptomyces similanensis</name>
    <dbReference type="NCBI Taxonomy" id="1274988"/>
    <lineage>
        <taxon>Bacteria</taxon>
        <taxon>Bacillati</taxon>
        <taxon>Actinomycetota</taxon>
        <taxon>Actinomycetes</taxon>
        <taxon>Kitasatosporales</taxon>
        <taxon>Streptomycetaceae</taxon>
        <taxon>Streptomyces</taxon>
    </lineage>
</organism>
<keyword evidence="3" id="KW-0804">Transcription</keyword>
<dbReference type="PANTHER" id="PTHR30055">
    <property type="entry name" value="HTH-TYPE TRANSCRIPTIONAL REGULATOR RUTR"/>
    <property type="match status" value="1"/>
</dbReference>
<dbReference type="Pfam" id="PF02909">
    <property type="entry name" value="TetR_C_1"/>
    <property type="match status" value="1"/>
</dbReference>
<evidence type="ECO:0000256" key="2">
    <source>
        <dbReference type="ARBA" id="ARBA00023125"/>
    </source>
</evidence>
<proteinExistence type="predicted"/>
<dbReference type="Proteomes" id="UP001500124">
    <property type="component" value="Unassembled WGS sequence"/>
</dbReference>
<comment type="caution">
    <text evidence="6">The sequence shown here is derived from an EMBL/GenBank/DDBJ whole genome shotgun (WGS) entry which is preliminary data.</text>
</comment>
<feature type="DNA-binding region" description="H-T-H motif" evidence="4">
    <location>
        <begin position="48"/>
        <end position="67"/>
    </location>
</feature>
<dbReference type="InterPro" id="IPR004111">
    <property type="entry name" value="Repressor_TetR_C"/>
</dbReference>
<keyword evidence="7" id="KW-1185">Reference proteome</keyword>
<keyword evidence="1" id="KW-0805">Transcription regulation</keyword>
<name>A0ABP9JS31_9ACTN</name>
<accession>A0ABP9JS31</accession>
<evidence type="ECO:0000259" key="5">
    <source>
        <dbReference type="PROSITE" id="PS50977"/>
    </source>
</evidence>
<feature type="domain" description="HTH tetR-type" evidence="5">
    <location>
        <begin position="25"/>
        <end position="85"/>
    </location>
</feature>
<evidence type="ECO:0000313" key="6">
    <source>
        <dbReference type="EMBL" id="GAA5041047.1"/>
    </source>
</evidence>
<evidence type="ECO:0000313" key="7">
    <source>
        <dbReference type="Proteomes" id="UP001500124"/>
    </source>
</evidence>
<dbReference type="EMBL" id="BAABKC010000001">
    <property type="protein sequence ID" value="GAA5041047.1"/>
    <property type="molecule type" value="Genomic_DNA"/>
</dbReference>
<evidence type="ECO:0000256" key="1">
    <source>
        <dbReference type="ARBA" id="ARBA00023015"/>
    </source>
</evidence>
<keyword evidence="2 4" id="KW-0238">DNA-binding</keyword>
<gene>
    <name evidence="6" type="ORF">GCM10023336_00740</name>
</gene>
<dbReference type="InterPro" id="IPR001647">
    <property type="entry name" value="HTH_TetR"/>
</dbReference>
<evidence type="ECO:0000256" key="3">
    <source>
        <dbReference type="ARBA" id="ARBA00023163"/>
    </source>
</evidence>
<sequence length="237" mass="25516">MFVTIEDMTVRREPASRRERPAKPALTRRGIVDAAVRVMRAEGLEKVTMRRLAQELDTGPASLYVYVANTAELHAAVLDALLGEVDLAVDDAGPAWRDQLVAVLTSYTRLLFAHPQLARSALVARPSGAHYLDLVERVLGLLSRGGAGRGQAAWGVDKLLQYATATAAEHGTQAHDPAVADDWNALAEAVHTVDETSHPMIRAHLPELLTGPVEDRLSWGFDALINGILGTPLPGAD</sequence>
<dbReference type="Gene3D" id="1.10.357.10">
    <property type="entry name" value="Tetracycline Repressor, domain 2"/>
    <property type="match status" value="1"/>
</dbReference>
<dbReference type="InterPro" id="IPR050109">
    <property type="entry name" value="HTH-type_TetR-like_transc_reg"/>
</dbReference>
<dbReference type="PROSITE" id="PS50977">
    <property type="entry name" value="HTH_TETR_2"/>
    <property type="match status" value="1"/>
</dbReference>
<dbReference type="SUPFAM" id="SSF48498">
    <property type="entry name" value="Tetracyclin repressor-like, C-terminal domain"/>
    <property type="match status" value="1"/>
</dbReference>